<dbReference type="Gene3D" id="3.30.1360.150">
    <property type="match status" value="1"/>
</dbReference>
<dbReference type="Gene3D" id="3.40.720.10">
    <property type="entry name" value="Alkaline Phosphatase, subunit A"/>
    <property type="match status" value="1"/>
</dbReference>
<dbReference type="PIRSF" id="PIRSF031924">
    <property type="entry name" value="Pi-irrepressible_AP"/>
    <property type="match status" value="1"/>
</dbReference>
<dbReference type="Proteomes" id="UP000256405">
    <property type="component" value="Unassembled WGS sequence"/>
</dbReference>
<dbReference type="EMBL" id="QUNF01000015">
    <property type="protein sequence ID" value="REG84512.1"/>
    <property type="molecule type" value="Genomic_DNA"/>
</dbReference>
<dbReference type="InterPro" id="IPR002591">
    <property type="entry name" value="Phosphodiest/P_Trfase"/>
</dbReference>
<dbReference type="NCBIfam" id="NF042991">
    <property type="entry name" value="alk_phos_PafA"/>
    <property type="match status" value="1"/>
</dbReference>
<dbReference type="PANTHER" id="PTHR10151">
    <property type="entry name" value="ECTONUCLEOTIDE PYROPHOSPHATASE/PHOSPHODIESTERASE"/>
    <property type="match status" value="1"/>
</dbReference>
<evidence type="ECO:0000256" key="5">
    <source>
        <dbReference type="PIRSR" id="PIRSR031924-51"/>
    </source>
</evidence>
<evidence type="ECO:0000256" key="4">
    <source>
        <dbReference type="PIRSR" id="PIRSR031924-50"/>
    </source>
</evidence>
<dbReference type="SUPFAM" id="SSF53649">
    <property type="entry name" value="Alkaline phosphatase-like"/>
    <property type="match status" value="1"/>
</dbReference>
<proteinExistence type="predicted"/>
<name>A0A3E0DQK1_9BACT</name>
<dbReference type="OrthoDB" id="9766127at2"/>
<sequence length="544" mass="60807">MRKFGIVFLLFILASSPLLAQAQADKPKLVVGIIVDQMRQDYLYRFSDRYSDGGFKRMMKDGFMMKNGHYNYIPTYTGPGHASVYTGTTPATHGIIGNDWYVKSLDQMIYCAGDTTVTNIGGSAENGFISPRNLLTTTITDELRINTQKRSKVVGVAIKDRGASLPAGHLGDAYWFDSNTGEFMTSSYYHEKLPEWVDKFNQKKSVDTYLSQTWNTLYPINTYKASMVDDNIFEGKFSGKDTPTFPYDLKELRKTNGEFGLISSTPFGNTMTLDFALAALEGEKMGMGEETDFLALSFSSPDYIGHRFGPQSKEIEDTYLRLDQEIERLLNYLDEKYGKDQYVVFLSADHAVAEIATHMISEKVPGGNLRTGAVMTELLSYISSKYGPGKLIKNNSNGQLFLNHELIQEKEMNQEDFENEIAQFLLKFDGIKEVYTGTAMRTREFTEGRSMLLQMGYNHKASGDILMILEPGWLTGGATGTSHGTGFSYDTNVPILFYGWHVPAGESSRYATVTDIAPTLSMMLDIKLPNGATGQPILEITDKK</sequence>
<dbReference type="Pfam" id="PF01663">
    <property type="entry name" value="Phosphodiest"/>
    <property type="match status" value="1"/>
</dbReference>
<dbReference type="GO" id="GO:0004035">
    <property type="term" value="F:alkaline phosphatase activity"/>
    <property type="evidence" value="ECO:0007669"/>
    <property type="project" value="InterPro"/>
</dbReference>
<keyword evidence="8" id="KW-1185">Reference proteome</keyword>
<feature type="binding site" evidence="5">
    <location>
        <position position="98"/>
    </location>
    <ligand>
        <name>substrate</name>
    </ligand>
</feature>
<organism evidence="7 8">
    <name type="scientific">Algoriphagus antarcticus</name>
    <dbReference type="NCBI Taxonomy" id="238540"/>
    <lineage>
        <taxon>Bacteria</taxon>
        <taxon>Pseudomonadati</taxon>
        <taxon>Bacteroidota</taxon>
        <taxon>Cytophagia</taxon>
        <taxon>Cytophagales</taxon>
        <taxon>Cyclobacteriaceae</taxon>
        <taxon>Algoriphagus</taxon>
    </lineage>
</organism>
<feature type="binding site" evidence="5">
    <location>
        <begin position="159"/>
        <end position="161"/>
    </location>
    <ligand>
        <name>substrate</name>
    </ligand>
</feature>
<dbReference type="AlphaFoldDB" id="A0A3E0DQK1"/>
<protein>
    <submittedName>
        <fullName evidence="7">Type I phosphodiesterase/nucleotide pyrophosphatase</fullName>
    </submittedName>
</protein>
<feature type="chain" id="PRO_5017709758" evidence="6">
    <location>
        <begin position="21"/>
        <end position="544"/>
    </location>
</feature>
<dbReference type="GO" id="GO:0046872">
    <property type="term" value="F:metal ion binding"/>
    <property type="evidence" value="ECO:0007669"/>
    <property type="project" value="UniProtKB-KW"/>
</dbReference>
<gene>
    <name evidence="7" type="ORF">C8N25_11587</name>
</gene>
<reference evidence="7 8" key="1">
    <citation type="submission" date="2018-08" db="EMBL/GenBank/DDBJ databases">
        <title>Genomic Encyclopedia of Archaeal and Bacterial Type Strains, Phase II (KMG-II): from individual species to whole genera.</title>
        <authorList>
            <person name="Goeker M."/>
        </authorList>
    </citation>
    <scope>NUCLEOTIDE SEQUENCE [LARGE SCALE GENOMIC DNA]</scope>
    <source>
        <strain evidence="7 8">DSM 15986</strain>
    </source>
</reference>
<dbReference type="PANTHER" id="PTHR10151:SF120">
    <property type="entry name" value="BIS(5'-ADENOSYL)-TRIPHOSPHATASE"/>
    <property type="match status" value="1"/>
</dbReference>
<keyword evidence="3 6" id="KW-0732">Signal</keyword>
<feature type="active site" description="Phosphothreonine intermediate" evidence="4">
    <location>
        <position position="77"/>
    </location>
</feature>
<comment type="caution">
    <text evidence="7">The sequence shown here is derived from an EMBL/GenBank/DDBJ whole genome shotgun (WGS) entry which is preliminary data.</text>
</comment>
<evidence type="ECO:0000256" key="6">
    <source>
        <dbReference type="SAM" id="SignalP"/>
    </source>
</evidence>
<evidence type="ECO:0000313" key="7">
    <source>
        <dbReference type="EMBL" id="REG84512.1"/>
    </source>
</evidence>
<keyword evidence="2" id="KW-0479">Metal-binding</keyword>
<evidence type="ECO:0000313" key="8">
    <source>
        <dbReference type="Proteomes" id="UP000256405"/>
    </source>
</evidence>
<dbReference type="CDD" id="cd16016">
    <property type="entry name" value="AP-SPAP"/>
    <property type="match status" value="1"/>
</dbReference>
<evidence type="ECO:0000256" key="3">
    <source>
        <dbReference type="ARBA" id="ARBA00022729"/>
    </source>
</evidence>
<dbReference type="RefSeq" id="WP_086541318.1">
    <property type="nucleotide sequence ID" value="NZ_MSSW01000023.1"/>
</dbReference>
<dbReference type="InterPro" id="IPR017850">
    <property type="entry name" value="Alkaline_phosphatase_core_sf"/>
</dbReference>
<feature type="signal peptide" evidence="6">
    <location>
        <begin position="1"/>
        <end position="20"/>
    </location>
</feature>
<dbReference type="InterPro" id="IPR026263">
    <property type="entry name" value="Alkaline_phosphatase_prok"/>
</dbReference>
<evidence type="ECO:0000256" key="2">
    <source>
        <dbReference type="ARBA" id="ARBA00022723"/>
    </source>
</evidence>
<evidence type="ECO:0000256" key="1">
    <source>
        <dbReference type="ARBA" id="ARBA00022553"/>
    </source>
</evidence>
<keyword evidence="1 4" id="KW-0597">Phosphoprotein</keyword>
<accession>A0A3E0DQK1</accession>